<protein>
    <recommendedName>
        <fullName evidence="11">Azaleucine resistance protein AzlC</fullName>
    </recommendedName>
</protein>
<feature type="transmembrane region" description="Helical" evidence="8">
    <location>
        <begin position="23"/>
        <end position="45"/>
    </location>
</feature>
<evidence type="ECO:0000256" key="4">
    <source>
        <dbReference type="ARBA" id="ARBA00022475"/>
    </source>
</evidence>
<feature type="transmembrane region" description="Helical" evidence="8">
    <location>
        <begin position="143"/>
        <end position="163"/>
    </location>
</feature>
<dbReference type="STRING" id="483218.BACPEC_02913"/>
<keyword evidence="6 8" id="KW-1133">Transmembrane helix</keyword>
<evidence type="ECO:0000256" key="5">
    <source>
        <dbReference type="ARBA" id="ARBA00022692"/>
    </source>
</evidence>
<keyword evidence="10" id="KW-1185">Reference proteome</keyword>
<dbReference type="Pfam" id="PF03591">
    <property type="entry name" value="AzlC"/>
    <property type="match status" value="1"/>
</dbReference>
<comment type="subcellular location">
    <subcellularLocation>
        <location evidence="1">Cell membrane</location>
        <topology evidence="1">Multi-pass membrane protein</topology>
    </subcellularLocation>
</comment>
<evidence type="ECO:0000256" key="7">
    <source>
        <dbReference type="ARBA" id="ARBA00023136"/>
    </source>
</evidence>
<dbReference type="PANTHER" id="PTHR34979">
    <property type="entry name" value="INNER MEMBRANE PROTEIN YGAZ"/>
    <property type="match status" value="1"/>
</dbReference>
<evidence type="ECO:0000313" key="10">
    <source>
        <dbReference type="Proteomes" id="UP000003136"/>
    </source>
</evidence>
<gene>
    <name evidence="9" type="ORF">BACPEC_02913</name>
</gene>
<reference evidence="9 10" key="1">
    <citation type="submission" date="2008-11" db="EMBL/GenBank/DDBJ databases">
        <title>Draft genome sequence of Bacteroides pectinophilus (ATCC 43243).</title>
        <authorList>
            <person name="Sudarsanam P."/>
            <person name="Ley R."/>
            <person name="Guruge J."/>
            <person name="Turnbaugh P.J."/>
            <person name="Mahowald M."/>
            <person name="Liep D."/>
            <person name="Gordon J."/>
        </authorList>
    </citation>
    <scope>NUCLEOTIDE SEQUENCE [LARGE SCALE GENOMIC DNA]</scope>
    <source>
        <strain evidence="9 10">ATCC 43243</strain>
    </source>
</reference>
<evidence type="ECO:0000313" key="9">
    <source>
        <dbReference type="EMBL" id="EEC56404.1"/>
    </source>
</evidence>
<dbReference type="eggNOG" id="COG1296">
    <property type="taxonomic scope" value="Bacteria"/>
</dbReference>
<dbReference type="PANTHER" id="PTHR34979:SF1">
    <property type="entry name" value="INNER MEMBRANE PROTEIN YGAZ"/>
    <property type="match status" value="1"/>
</dbReference>
<name>B7AW13_9FIRM</name>
<evidence type="ECO:0000256" key="8">
    <source>
        <dbReference type="SAM" id="Phobius"/>
    </source>
</evidence>
<proteinExistence type="inferred from homology"/>
<reference evidence="9 10" key="2">
    <citation type="submission" date="2008-11" db="EMBL/GenBank/DDBJ databases">
        <authorList>
            <person name="Fulton L."/>
            <person name="Clifton S."/>
            <person name="Fulton B."/>
            <person name="Xu J."/>
            <person name="Minx P."/>
            <person name="Pepin K.H."/>
            <person name="Johnson M."/>
            <person name="Bhonagiri V."/>
            <person name="Nash W.E."/>
            <person name="Mardis E.R."/>
            <person name="Wilson R.K."/>
        </authorList>
    </citation>
    <scope>NUCLEOTIDE SEQUENCE [LARGE SCALE GENOMIC DNA]</scope>
    <source>
        <strain evidence="9 10">ATCC 43243</strain>
    </source>
</reference>
<comment type="similarity">
    <text evidence="2">Belongs to the AzlC family.</text>
</comment>
<keyword evidence="4" id="KW-1003">Cell membrane</keyword>
<feature type="transmembrane region" description="Helical" evidence="8">
    <location>
        <begin position="199"/>
        <end position="231"/>
    </location>
</feature>
<dbReference type="AlphaFoldDB" id="B7AW13"/>
<evidence type="ECO:0000256" key="3">
    <source>
        <dbReference type="ARBA" id="ARBA00022448"/>
    </source>
</evidence>
<dbReference type="GO" id="GO:0005886">
    <property type="term" value="C:plasma membrane"/>
    <property type="evidence" value="ECO:0007669"/>
    <property type="project" value="UniProtKB-SubCell"/>
</dbReference>
<keyword evidence="5 8" id="KW-0812">Transmembrane</keyword>
<comment type="caution">
    <text evidence="9">The sequence shown here is derived from an EMBL/GenBank/DDBJ whole genome shotgun (WGS) entry which is preliminary data.</text>
</comment>
<evidence type="ECO:0000256" key="1">
    <source>
        <dbReference type="ARBA" id="ARBA00004651"/>
    </source>
</evidence>
<dbReference type="Proteomes" id="UP000003136">
    <property type="component" value="Unassembled WGS sequence"/>
</dbReference>
<dbReference type="HOGENOM" id="CLU_065777_4_0_9"/>
<evidence type="ECO:0000256" key="2">
    <source>
        <dbReference type="ARBA" id="ARBA00010735"/>
    </source>
</evidence>
<keyword evidence="7 8" id="KW-0472">Membrane</keyword>
<dbReference type="EMBL" id="ABVQ01000037">
    <property type="protein sequence ID" value="EEC56404.1"/>
    <property type="molecule type" value="Genomic_DNA"/>
</dbReference>
<feature type="transmembrane region" description="Helical" evidence="8">
    <location>
        <begin position="65"/>
        <end position="90"/>
    </location>
</feature>
<accession>B7AW13</accession>
<sequence>MYNRRDIAGSILKKDKKSAFNKAFVKSLPIMCSYLFVSMAYGMMMEESGFHWYYSLFASLTIYTGAFQFVLITFLSSTASIATIAVTALLMNSRQTFYSLTFVKEFKRMGRRKLYMIHTMTDETYAVNCTLDENEPEHDDEMFFVALLSRCYWMAGAVAGGVIGQLIPFSLDGIDFCMTALFVIIFIDQWEKADSHIPAITGIAAAILCMYAFGTTAFMLPSLILVSGILVCLNMRRPACEAADNTGNTGRETQR</sequence>
<organism evidence="9 10">
    <name type="scientific">[Bacteroides] pectinophilus ATCC 43243</name>
    <dbReference type="NCBI Taxonomy" id="483218"/>
    <lineage>
        <taxon>Bacteria</taxon>
        <taxon>Bacillati</taxon>
        <taxon>Bacillota</taxon>
        <taxon>Clostridia</taxon>
        <taxon>Eubacteriales</taxon>
    </lineage>
</organism>
<keyword evidence="3" id="KW-0813">Transport</keyword>
<dbReference type="InterPro" id="IPR011606">
    <property type="entry name" value="Brnchd-chn_aa_trnsp_permease"/>
</dbReference>
<evidence type="ECO:0008006" key="11">
    <source>
        <dbReference type="Google" id="ProtNLM"/>
    </source>
</evidence>
<evidence type="ECO:0000256" key="6">
    <source>
        <dbReference type="ARBA" id="ARBA00022989"/>
    </source>
</evidence>
<dbReference type="GO" id="GO:1903785">
    <property type="term" value="P:L-valine transmembrane transport"/>
    <property type="evidence" value="ECO:0007669"/>
    <property type="project" value="TreeGrafter"/>
</dbReference>